<feature type="domain" description="Signal transduction histidine kinase internal region" evidence="1">
    <location>
        <begin position="73"/>
        <end position="152"/>
    </location>
</feature>
<protein>
    <recommendedName>
        <fullName evidence="1">Signal transduction histidine kinase internal region domain-containing protein</fullName>
    </recommendedName>
</protein>
<proteinExistence type="predicted"/>
<dbReference type="EMBL" id="BAABJK010000004">
    <property type="protein sequence ID" value="GAA4964250.1"/>
    <property type="molecule type" value="Genomic_DNA"/>
</dbReference>
<organism evidence="2 3">
    <name type="scientific">Algibacter aquimarinus</name>
    <dbReference type="NCBI Taxonomy" id="1136748"/>
    <lineage>
        <taxon>Bacteria</taxon>
        <taxon>Pseudomonadati</taxon>
        <taxon>Bacteroidota</taxon>
        <taxon>Flavobacteriia</taxon>
        <taxon>Flavobacteriales</taxon>
        <taxon>Flavobacteriaceae</taxon>
        <taxon>Algibacter</taxon>
    </lineage>
</organism>
<dbReference type="Pfam" id="PF06580">
    <property type="entry name" value="His_kinase"/>
    <property type="match status" value="1"/>
</dbReference>
<comment type="caution">
    <text evidence="2">The sequence shown here is derived from an EMBL/GenBank/DDBJ whole genome shotgun (WGS) entry which is preliminary data.</text>
</comment>
<dbReference type="InterPro" id="IPR010559">
    <property type="entry name" value="Sig_transdc_His_kin_internal"/>
</dbReference>
<gene>
    <name evidence="2" type="ORF">GCM10023315_11320</name>
</gene>
<evidence type="ECO:0000313" key="2">
    <source>
        <dbReference type="EMBL" id="GAA4964250.1"/>
    </source>
</evidence>
<dbReference type="InterPro" id="IPR050640">
    <property type="entry name" value="Bact_2-comp_sensor_kinase"/>
</dbReference>
<dbReference type="Proteomes" id="UP001501692">
    <property type="component" value="Unassembled WGS sequence"/>
</dbReference>
<evidence type="ECO:0000313" key="3">
    <source>
        <dbReference type="Proteomes" id="UP001501692"/>
    </source>
</evidence>
<reference evidence="3" key="1">
    <citation type="journal article" date="2019" name="Int. J. Syst. Evol. Microbiol.">
        <title>The Global Catalogue of Microorganisms (GCM) 10K type strain sequencing project: providing services to taxonomists for standard genome sequencing and annotation.</title>
        <authorList>
            <consortium name="The Broad Institute Genomics Platform"/>
            <consortium name="The Broad Institute Genome Sequencing Center for Infectious Disease"/>
            <person name="Wu L."/>
            <person name="Ma J."/>
        </authorList>
    </citation>
    <scope>NUCLEOTIDE SEQUENCE [LARGE SCALE GENOMIC DNA]</scope>
    <source>
        <strain evidence="3">JCM 18287</strain>
    </source>
</reference>
<name>A0ABP9H8T4_9FLAO</name>
<dbReference type="PANTHER" id="PTHR34220:SF7">
    <property type="entry name" value="SENSOR HISTIDINE KINASE YPDA"/>
    <property type="match status" value="1"/>
</dbReference>
<dbReference type="PANTHER" id="PTHR34220">
    <property type="entry name" value="SENSOR HISTIDINE KINASE YPDA"/>
    <property type="match status" value="1"/>
</dbReference>
<keyword evidence="3" id="KW-1185">Reference proteome</keyword>
<accession>A0ABP9H8T4</accession>
<evidence type="ECO:0000259" key="1">
    <source>
        <dbReference type="Pfam" id="PF06580"/>
    </source>
</evidence>
<sequence>MVLLKFNLTYFLVSTDVWPEGPEVINHLTVNYVVDMMIGELYVIAFVAAIKITFDWLEENKRLTDLEKIQLETELQFLRAQVSPHFFLNTLNNIYALSITNSNKTSKVIIKLAGLLKYLLYETKKKRQTLENELHFIENYLEIERIRHGNKLEIDMSISGDIQNKTIAPMLLISFIENAFKHGVNKNIDKVRISINFKIIKNYLYFFISNPKPQELQKMGYINTVKYEGGIGLRNVKKRLTLGYKDDDYLLKIDDLGEKFNVKLKIKVV</sequence>